<organism evidence="2 3">
    <name type="scientific">Streptomyces machairae</name>
    <dbReference type="NCBI Taxonomy" id="3134109"/>
    <lineage>
        <taxon>Bacteria</taxon>
        <taxon>Bacillati</taxon>
        <taxon>Actinomycetota</taxon>
        <taxon>Actinomycetes</taxon>
        <taxon>Kitasatosporales</taxon>
        <taxon>Streptomycetaceae</taxon>
        <taxon>Streptomyces</taxon>
    </lineage>
</organism>
<accession>A0ABU8UTP0</accession>
<reference evidence="2 3" key="1">
    <citation type="submission" date="2024-03" db="EMBL/GenBank/DDBJ databases">
        <title>Novel Streptomyces species of biotechnological and ecological value are a feature of Machair soil.</title>
        <authorList>
            <person name="Prole J.R."/>
            <person name="Goodfellow M."/>
            <person name="Allenby N."/>
            <person name="Ward A.C."/>
        </authorList>
    </citation>
    <scope>NUCLEOTIDE SEQUENCE [LARGE SCALE GENOMIC DNA]</scope>
    <source>
        <strain evidence="2 3">MS1.AVA.1</strain>
    </source>
</reference>
<name>A0ABU8UTP0_9ACTN</name>
<feature type="region of interest" description="Disordered" evidence="1">
    <location>
        <begin position="26"/>
        <end position="83"/>
    </location>
</feature>
<sequence>MTATATIDEVVRSGPPVILSQRLPVTGSRWESRSPRRVPRRSSCDDVPGSLTVNEDERGMGPRSKLAHSEDEHSSYYVNHHVD</sequence>
<evidence type="ECO:0000313" key="3">
    <source>
        <dbReference type="Proteomes" id="UP001376459"/>
    </source>
</evidence>
<keyword evidence="3" id="KW-1185">Reference proteome</keyword>
<evidence type="ECO:0000313" key="2">
    <source>
        <dbReference type="EMBL" id="MEJ8672270.1"/>
    </source>
</evidence>
<comment type="caution">
    <text evidence="2">The sequence shown here is derived from an EMBL/GenBank/DDBJ whole genome shotgun (WGS) entry which is preliminary data.</text>
</comment>
<dbReference type="EMBL" id="JBBKAK010000001">
    <property type="protein sequence ID" value="MEJ8672270.1"/>
    <property type="molecule type" value="Genomic_DNA"/>
</dbReference>
<dbReference type="Proteomes" id="UP001376459">
    <property type="component" value="Unassembled WGS sequence"/>
</dbReference>
<protein>
    <submittedName>
        <fullName evidence="2">Uncharacterized protein</fullName>
    </submittedName>
</protein>
<gene>
    <name evidence="2" type="ORF">WKI71_39830</name>
</gene>
<feature type="compositionally biased region" description="Basic and acidic residues" evidence="1">
    <location>
        <begin position="67"/>
        <end position="83"/>
    </location>
</feature>
<evidence type="ECO:0000256" key="1">
    <source>
        <dbReference type="SAM" id="MobiDB-lite"/>
    </source>
</evidence>
<proteinExistence type="predicted"/>